<proteinExistence type="predicted"/>
<evidence type="ECO:0000256" key="1">
    <source>
        <dbReference type="ARBA" id="ARBA00012528"/>
    </source>
</evidence>
<accession>A0A1I3L8Y2</accession>
<comment type="catalytic activity">
    <reaction evidence="2">
        <text>2 GTP = 3',3'-c-di-GMP + 2 diphosphate</text>
        <dbReference type="Rhea" id="RHEA:24898"/>
        <dbReference type="ChEBI" id="CHEBI:33019"/>
        <dbReference type="ChEBI" id="CHEBI:37565"/>
        <dbReference type="ChEBI" id="CHEBI:58805"/>
        <dbReference type="EC" id="2.7.7.65"/>
    </reaction>
</comment>
<dbReference type="Pfam" id="PF00990">
    <property type="entry name" value="GGDEF"/>
    <property type="match status" value="1"/>
</dbReference>
<dbReference type="AlphaFoldDB" id="A0A1I3L8Y2"/>
<dbReference type="GO" id="GO:0043709">
    <property type="term" value="P:cell adhesion involved in single-species biofilm formation"/>
    <property type="evidence" value="ECO:0007669"/>
    <property type="project" value="TreeGrafter"/>
</dbReference>
<dbReference type="GO" id="GO:1902201">
    <property type="term" value="P:negative regulation of bacterial-type flagellum-dependent cell motility"/>
    <property type="evidence" value="ECO:0007669"/>
    <property type="project" value="TreeGrafter"/>
</dbReference>
<evidence type="ECO:0000256" key="3">
    <source>
        <dbReference type="SAM" id="Phobius"/>
    </source>
</evidence>
<keyword evidence="3" id="KW-0472">Membrane</keyword>
<dbReference type="EMBL" id="FORI01000006">
    <property type="protein sequence ID" value="SFI81129.1"/>
    <property type="molecule type" value="Genomic_DNA"/>
</dbReference>
<dbReference type="InterPro" id="IPR050469">
    <property type="entry name" value="Diguanylate_Cyclase"/>
</dbReference>
<organism evidence="5 6">
    <name type="scientific">Treponema bryantii</name>
    <dbReference type="NCBI Taxonomy" id="163"/>
    <lineage>
        <taxon>Bacteria</taxon>
        <taxon>Pseudomonadati</taxon>
        <taxon>Spirochaetota</taxon>
        <taxon>Spirochaetia</taxon>
        <taxon>Spirochaetales</taxon>
        <taxon>Treponemataceae</taxon>
        <taxon>Treponema</taxon>
    </lineage>
</organism>
<gene>
    <name evidence="5" type="ORF">SAMN04487775_106117</name>
</gene>
<dbReference type="SUPFAM" id="SSF103190">
    <property type="entry name" value="Sensory domain-like"/>
    <property type="match status" value="1"/>
</dbReference>
<dbReference type="InterPro" id="IPR000160">
    <property type="entry name" value="GGDEF_dom"/>
</dbReference>
<dbReference type="PANTHER" id="PTHR45138">
    <property type="entry name" value="REGULATORY COMPONENTS OF SENSORY TRANSDUCTION SYSTEM"/>
    <property type="match status" value="1"/>
</dbReference>
<keyword evidence="3" id="KW-0812">Transmembrane</keyword>
<dbReference type="GO" id="GO:0052621">
    <property type="term" value="F:diguanylate cyclase activity"/>
    <property type="evidence" value="ECO:0007669"/>
    <property type="project" value="UniProtKB-EC"/>
</dbReference>
<evidence type="ECO:0000256" key="2">
    <source>
        <dbReference type="ARBA" id="ARBA00034247"/>
    </source>
</evidence>
<evidence type="ECO:0000313" key="6">
    <source>
        <dbReference type="Proteomes" id="UP000182737"/>
    </source>
</evidence>
<feature type="transmembrane region" description="Helical" evidence="3">
    <location>
        <begin position="186"/>
        <end position="208"/>
    </location>
</feature>
<sequence>MKFKKSFSRVTIIIISIFMLVVTGVLGTVLIIQSRNDLRKEMRGRMLDILNSAAYLLDGDVLERLQKEDVDTPEYQYSLNILRAFQDNFKLAYIYGIRDMGDKRFTFTIDPAVENPGEFGEPIVYTDALYSASRGVAAVDDIPYEDKWGRFYSAYVPVFNSKGKVGGIIAVDVDATWYEQRLRKHIFTTLIICIISLIAGGIIVFLIFERIQKRLSYINLEMGQLTDEVEELAQALKIASGRRSDTFEYDESYSAYDEEDSQSGINDEFEELCERLKYVRSELQQYIDDAHELAYTDALTGAANRNAYIENVKLYDDEIRESEPEFSIAVFDINGLKNANDTYGHEYGDLLIITASDILKDFVGSENLFRIGGDEFVAILEVSKQEKLDEIFAAIDSSVAEANENVEDFKTKAPLAISKGVSTYVQGKDSSVQVVFHRADEAMYADKTAYYKKHDRRH</sequence>
<name>A0A1I3L8Y2_9SPIR</name>
<dbReference type="PROSITE" id="PS50887">
    <property type="entry name" value="GGDEF"/>
    <property type="match status" value="1"/>
</dbReference>
<dbReference type="Gene3D" id="3.30.70.270">
    <property type="match status" value="1"/>
</dbReference>
<dbReference type="PANTHER" id="PTHR45138:SF9">
    <property type="entry name" value="DIGUANYLATE CYCLASE DGCM-RELATED"/>
    <property type="match status" value="1"/>
</dbReference>
<dbReference type="NCBIfam" id="TIGR00254">
    <property type="entry name" value="GGDEF"/>
    <property type="match status" value="1"/>
</dbReference>
<dbReference type="GO" id="GO:0005886">
    <property type="term" value="C:plasma membrane"/>
    <property type="evidence" value="ECO:0007669"/>
    <property type="project" value="TreeGrafter"/>
</dbReference>
<dbReference type="SMART" id="SM00267">
    <property type="entry name" value="GGDEF"/>
    <property type="match status" value="1"/>
</dbReference>
<dbReference type="InterPro" id="IPR029151">
    <property type="entry name" value="Sensor-like_sf"/>
</dbReference>
<feature type="transmembrane region" description="Helical" evidence="3">
    <location>
        <begin position="12"/>
        <end position="32"/>
    </location>
</feature>
<dbReference type="OrthoDB" id="9804955at2"/>
<evidence type="ECO:0000313" key="5">
    <source>
        <dbReference type="EMBL" id="SFI81129.1"/>
    </source>
</evidence>
<evidence type="ECO:0000259" key="4">
    <source>
        <dbReference type="PROSITE" id="PS50887"/>
    </source>
</evidence>
<dbReference type="InterPro" id="IPR029787">
    <property type="entry name" value="Nucleotide_cyclase"/>
</dbReference>
<dbReference type="Proteomes" id="UP000182737">
    <property type="component" value="Unassembled WGS sequence"/>
</dbReference>
<dbReference type="SUPFAM" id="SSF55073">
    <property type="entry name" value="Nucleotide cyclase"/>
    <property type="match status" value="1"/>
</dbReference>
<dbReference type="InterPro" id="IPR043128">
    <property type="entry name" value="Rev_trsase/Diguanyl_cyclase"/>
</dbReference>
<protein>
    <recommendedName>
        <fullName evidence="1">diguanylate cyclase</fullName>
        <ecNumber evidence="1">2.7.7.65</ecNumber>
    </recommendedName>
</protein>
<keyword evidence="3" id="KW-1133">Transmembrane helix</keyword>
<dbReference type="EC" id="2.7.7.65" evidence="1"/>
<keyword evidence="6" id="KW-1185">Reference proteome</keyword>
<feature type="domain" description="GGDEF" evidence="4">
    <location>
        <begin position="324"/>
        <end position="458"/>
    </location>
</feature>
<dbReference type="RefSeq" id="WP_143090527.1">
    <property type="nucleotide sequence ID" value="NZ_FORI01000006.1"/>
</dbReference>
<reference evidence="6" key="1">
    <citation type="submission" date="2016-10" db="EMBL/GenBank/DDBJ databases">
        <authorList>
            <person name="Varghese N."/>
            <person name="Submissions S."/>
        </authorList>
    </citation>
    <scope>NUCLEOTIDE SEQUENCE [LARGE SCALE GENOMIC DNA]</scope>
    <source>
        <strain evidence="6">XBD1002</strain>
    </source>
</reference>
<dbReference type="CDD" id="cd01949">
    <property type="entry name" value="GGDEF"/>
    <property type="match status" value="1"/>
</dbReference>